<dbReference type="Proteomes" id="UP000178602">
    <property type="component" value="Unassembled WGS sequence"/>
</dbReference>
<evidence type="ECO:0000256" key="1">
    <source>
        <dbReference type="ARBA" id="ARBA00004117"/>
    </source>
</evidence>
<dbReference type="AlphaFoldDB" id="A0A1F4T5C1"/>
<accession>A0A1F4T5C1</accession>
<dbReference type="Pfam" id="PF00460">
    <property type="entry name" value="Flg_bb_rod"/>
    <property type="match status" value="1"/>
</dbReference>
<evidence type="ECO:0000256" key="3">
    <source>
        <dbReference type="ARBA" id="ARBA00017941"/>
    </source>
</evidence>
<evidence type="ECO:0000259" key="8">
    <source>
        <dbReference type="Pfam" id="PF06429"/>
    </source>
</evidence>
<dbReference type="EMBL" id="MEUG01000001">
    <property type="protein sequence ID" value="OGC27908.1"/>
    <property type="molecule type" value="Genomic_DNA"/>
</dbReference>
<dbReference type="PANTHER" id="PTHR30435">
    <property type="entry name" value="FLAGELLAR PROTEIN"/>
    <property type="match status" value="1"/>
</dbReference>
<keyword evidence="9" id="KW-0969">Cilium</keyword>
<comment type="caution">
    <text evidence="9">The sequence shown here is derived from an EMBL/GenBank/DDBJ whole genome shotgun (WGS) entry which is preliminary data.</text>
</comment>
<protein>
    <recommendedName>
        <fullName evidence="3 6">Flagellar basal-body rod protein FlgC</fullName>
    </recommendedName>
</protein>
<feature type="domain" description="Flagellar basal-body/hook protein C-terminal" evidence="8">
    <location>
        <begin position="98"/>
        <end position="142"/>
    </location>
</feature>
<evidence type="ECO:0000313" key="9">
    <source>
        <dbReference type="EMBL" id="OGC27908.1"/>
    </source>
</evidence>
<proteinExistence type="inferred from homology"/>
<reference evidence="9 10" key="1">
    <citation type="journal article" date="2016" name="Nat. Commun.">
        <title>Thousands of microbial genomes shed light on interconnected biogeochemical processes in an aquifer system.</title>
        <authorList>
            <person name="Anantharaman K."/>
            <person name="Brown C.T."/>
            <person name="Hug L.A."/>
            <person name="Sharon I."/>
            <person name="Castelle C.J."/>
            <person name="Probst A.J."/>
            <person name="Thomas B.C."/>
            <person name="Singh A."/>
            <person name="Wilkins M.J."/>
            <person name="Karaoz U."/>
            <person name="Brodie E.L."/>
            <person name="Williams K.H."/>
            <person name="Hubbard S.S."/>
            <person name="Banfield J.F."/>
        </authorList>
    </citation>
    <scope>NUCLEOTIDE SEQUENCE [LARGE SCALE GENOMIC DNA]</scope>
</reference>
<keyword evidence="4 6" id="KW-0975">Bacterial flagellum</keyword>
<dbReference type="InterPro" id="IPR006299">
    <property type="entry name" value="FlgC"/>
</dbReference>
<evidence type="ECO:0000256" key="5">
    <source>
        <dbReference type="ARBA" id="ARBA00025933"/>
    </source>
</evidence>
<evidence type="ECO:0000256" key="6">
    <source>
        <dbReference type="RuleBase" id="RU362062"/>
    </source>
</evidence>
<feature type="domain" description="Flagellar basal body rod protein N-terminal" evidence="7">
    <location>
        <begin position="7"/>
        <end position="34"/>
    </location>
</feature>
<dbReference type="PROSITE" id="PS00588">
    <property type="entry name" value="FLAGELLA_BB_ROD"/>
    <property type="match status" value="1"/>
</dbReference>
<evidence type="ECO:0000256" key="2">
    <source>
        <dbReference type="ARBA" id="ARBA00009677"/>
    </source>
</evidence>
<evidence type="ECO:0000256" key="4">
    <source>
        <dbReference type="ARBA" id="ARBA00023143"/>
    </source>
</evidence>
<comment type="subcellular location">
    <subcellularLocation>
        <location evidence="1 6">Bacterial flagellum basal body</location>
    </subcellularLocation>
</comment>
<name>A0A1F4T5C1_UNCSA</name>
<organism evidence="9 10">
    <name type="scientific">candidate division WOR-1 bacterium RIFOXYC12_FULL_54_18</name>
    <dbReference type="NCBI Taxonomy" id="1802584"/>
    <lineage>
        <taxon>Bacteria</taxon>
        <taxon>Bacillati</taxon>
        <taxon>Saganbacteria</taxon>
    </lineage>
</organism>
<keyword evidence="9" id="KW-0966">Cell projection</keyword>
<comment type="similarity">
    <text evidence="2">Belongs to the flagella basal body rod proteins family.</text>
</comment>
<keyword evidence="9" id="KW-0282">Flagellum</keyword>
<evidence type="ECO:0000313" key="10">
    <source>
        <dbReference type="Proteomes" id="UP000178602"/>
    </source>
</evidence>
<dbReference type="NCBIfam" id="TIGR01395">
    <property type="entry name" value="FlgC"/>
    <property type="match status" value="1"/>
</dbReference>
<evidence type="ECO:0000259" key="7">
    <source>
        <dbReference type="Pfam" id="PF00460"/>
    </source>
</evidence>
<comment type="subunit">
    <text evidence="5 6">The basal body constitutes a major portion of the flagellar organelle and consists of four rings (L,P,S, and M) mounted on a central rod. The rod consists of about 26 subunits of FlgG in the distal portion, and FlgB, FlgC and FlgF are thought to build up the proximal portion of the rod with about 6 subunits each.</text>
</comment>
<dbReference type="GO" id="GO:0071978">
    <property type="term" value="P:bacterial-type flagellum-dependent swarming motility"/>
    <property type="evidence" value="ECO:0007669"/>
    <property type="project" value="TreeGrafter"/>
</dbReference>
<dbReference type="PANTHER" id="PTHR30435:SF2">
    <property type="entry name" value="FLAGELLAR BASAL-BODY ROD PROTEIN FLGC"/>
    <property type="match status" value="1"/>
</dbReference>
<dbReference type="InterPro" id="IPR019776">
    <property type="entry name" value="Flagellar_basal_body_rod_CS"/>
</dbReference>
<gene>
    <name evidence="9" type="ORF">A3K49_02760</name>
</gene>
<dbReference type="InterPro" id="IPR001444">
    <property type="entry name" value="Flag_bb_rod_N"/>
</dbReference>
<dbReference type="Pfam" id="PF06429">
    <property type="entry name" value="Flg_bbr_C"/>
    <property type="match status" value="1"/>
</dbReference>
<dbReference type="GO" id="GO:0030694">
    <property type="term" value="C:bacterial-type flagellum basal body, rod"/>
    <property type="evidence" value="ECO:0007669"/>
    <property type="project" value="UniProtKB-UniRule"/>
</dbReference>
<sequence length="143" mass="15773">MGLNQAMRISVDGMDAQRITQELIASNLANASTTRTVFGEPYKRKVAVYSEKPITFAQTLSRAENRLATGGGVKVEVVDDKAPFEKVYNPGHPDADEQGYVMMPNVKMSTEMASMVEASKYYEANITAFNATKKMLQDALQIQ</sequence>
<dbReference type="InterPro" id="IPR010930">
    <property type="entry name" value="Flg_bb/hook_C_dom"/>
</dbReference>